<sequence>MLSVLLLTFATISASLEVPNDEFLKRAAAQLNRLSQYKNVKLETNDLLEPIPKHEISRTRSKNEGSKGDTLQRNPGSEQEILLNEDAMRRIDELATNAYKLYNDPNYETIMRERIKRSGSGDFISGIAGKVLSGVTGLSGGSSGGGQAYDSYGAPVQPYERPFTIWDFKKAILNTVIQAVKAIAGGAIAFKGHLIKGGGFIVQTGGRVISSAGEAAASLGSQLASSALIAQSQPAAYSPPAGYSYDPPQNHDYSYDGPPPSHDSYQPDGYNHGQYNAANDGPADEPGLLVIKPTKATQPQLHQEDPRNNLNNYHPENMEPLPLEEPSKTAQLTKLIGLVTGTSGPIIHHNNNHNDNNNNNNNYGPEHKDQDQPTANTNVINHPSNYQNDQNSGPSQTYGNPGYSAELATQQIQSLLNPYLNVPINAPTTFKEQSYNYVMPLNSNVYKIPIFGQNNNNNNYNNNNDINIDAVSMSVGATGYANPNFEIVPSVQIADWSRSLLLPGSNARGHKKYNIRRHVYGNNDNGYSNINKLSNKRSKIYFMF</sequence>
<feature type="compositionally biased region" description="Low complexity" evidence="1">
    <location>
        <begin position="353"/>
        <end position="362"/>
    </location>
</feature>
<feature type="chain" id="PRO_5043485030" evidence="2">
    <location>
        <begin position="16"/>
        <end position="544"/>
    </location>
</feature>
<comment type="caution">
    <text evidence="3">The sequence shown here is derived from an EMBL/GenBank/DDBJ whole genome shotgun (WGS) entry which is preliminary data.</text>
</comment>
<feature type="compositionally biased region" description="Low complexity" evidence="1">
    <location>
        <begin position="237"/>
        <end position="248"/>
    </location>
</feature>
<organism evidence="3 4">
    <name type="scientific">Cotesia glomerata</name>
    <name type="common">Lepidopteran parasitic wasp</name>
    <name type="synonym">Apanteles glomeratus</name>
    <dbReference type="NCBI Taxonomy" id="32391"/>
    <lineage>
        <taxon>Eukaryota</taxon>
        <taxon>Metazoa</taxon>
        <taxon>Ecdysozoa</taxon>
        <taxon>Arthropoda</taxon>
        <taxon>Hexapoda</taxon>
        <taxon>Insecta</taxon>
        <taxon>Pterygota</taxon>
        <taxon>Neoptera</taxon>
        <taxon>Endopterygota</taxon>
        <taxon>Hymenoptera</taxon>
        <taxon>Apocrita</taxon>
        <taxon>Ichneumonoidea</taxon>
        <taxon>Braconidae</taxon>
        <taxon>Microgastrinae</taxon>
        <taxon>Cotesia</taxon>
    </lineage>
</organism>
<protein>
    <submittedName>
        <fullName evidence="3">Uncharacterized protein</fullName>
    </submittedName>
</protein>
<evidence type="ECO:0000256" key="2">
    <source>
        <dbReference type="SAM" id="SignalP"/>
    </source>
</evidence>
<dbReference type="AlphaFoldDB" id="A0AAV7IYG0"/>
<accession>A0AAV7IYG0</accession>
<proteinExistence type="predicted"/>
<reference evidence="3 4" key="1">
    <citation type="journal article" date="2021" name="J. Hered.">
        <title>A chromosome-level genome assembly of the parasitoid wasp, Cotesia glomerata (Hymenoptera: Braconidae).</title>
        <authorList>
            <person name="Pinto B.J."/>
            <person name="Weis J.J."/>
            <person name="Gamble T."/>
            <person name="Ode P.J."/>
            <person name="Paul R."/>
            <person name="Zaspel J.M."/>
        </authorList>
    </citation>
    <scope>NUCLEOTIDE SEQUENCE [LARGE SCALE GENOMIC DNA]</scope>
    <source>
        <strain evidence="3">CgM1</strain>
    </source>
</reference>
<gene>
    <name evidence="3" type="ORF">KQX54_009440</name>
</gene>
<feature type="compositionally biased region" description="Polar residues" evidence="1">
    <location>
        <begin position="372"/>
        <end position="399"/>
    </location>
</feature>
<feature type="compositionally biased region" description="Basic and acidic residues" evidence="1">
    <location>
        <begin position="52"/>
        <end position="67"/>
    </location>
</feature>
<dbReference type="EMBL" id="JAHXZJ010000374">
    <property type="protein sequence ID" value="KAH0560859.1"/>
    <property type="molecule type" value="Genomic_DNA"/>
</dbReference>
<keyword evidence="2" id="KW-0732">Signal</keyword>
<evidence type="ECO:0000313" key="4">
    <source>
        <dbReference type="Proteomes" id="UP000826195"/>
    </source>
</evidence>
<feature type="region of interest" description="Disordered" evidence="1">
    <location>
        <begin position="52"/>
        <end position="79"/>
    </location>
</feature>
<feature type="signal peptide" evidence="2">
    <location>
        <begin position="1"/>
        <end position="15"/>
    </location>
</feature>
<keyword evidence="4" id="KW-1185">Reference proteome</keyword>
<feature type="region of interest" description="Disordered" evidence="1">
    <location>
        <begin position="343"/>
        <end position="403"/>
    </location>
</feature>
<feature type="region of interest" description="Disordered" evidence="1">
    <location>
        <begin position="237"/>
        <end position="321"/>
    </location>
</feature>
<evidence type="ECO:0000313" key="3">
    <source>
        <dbReference type="EMBL" id="KAH0560859.1"/>
    </source>
</evidence>
<dbReference type="Proteomes" id="UP000826195">
    <property type="component" value="Unassembled WGS sequence"/>
</dbReference>
<name>A0AAV7IYG0_COTGL</name>
<evidence type="ECO:0000256" key="1">
    <source>
        <dbReference type="SAM" id="MobiDB-lite"/>
    </source>
</evidence>